<evidence type="ECO:0000259" key="2">
    <source>
        <dbReference type="PROSITE" id="PS51186"/>
    </source>
</evidence>
<dbReference type="InterPro" id="IPR000182">
    <property type="entry name" value="GNAT_dom"/>
</dbReference>
<dbReference type="InterPro" id="IPR016181">
    <property type="entry name" value="Acyl_CoA_acyltransferase"/>
</dbReference>
<dbReference type="AlphaFoldDB" id="A0A1H1N1A8"/>
<dbReference type="GO" id="GO:0016747">
    <property type="term" value="F:acyltransferase activity, transferring groups other than amino-acyl groups"/>
    <property type="evidence" value="ECO:0007669"/>
    <property type="project" value="InterPro"/>
</dbReference>
<dbReference type="Pfam" id="PF00583">
    <property type="entry name" value="Acetyltransf_1"/>
    <property type="match status" value="1"/>
</dbReference>
<evidence type="ECO:0000313" key="3">
    <source>
        <dbReference type="EMBL" id="SDR92717.1"/>
    </source>
</evidence>
<reference evidence="3" key="1">
    <citation type="submission" date="2016-10" db="EMBL/GenBank/DDBJ databases">
        <authorList>
            <person name="Varghese N."/>
            <person name="Submissions S."/>
        </authorList>
    </citation>
    <scope>NUCLEOTIDE SEQUENCE [LARGE SCALE GENOMIC DNA]</scope>
    <source>
        <strain evidence="3">DSM 22082</strain>
    </source>
</reference>
<keyword evidence="4" id="KW-1185">Reference proteome</keyword>
<dbReference type="SUPFAM" id="SSF55729">
    <property type="entry name" value="Acyl-CoA N-acyltransferases (Nat)"/>
    <property type="match status" value="2"/>
</dbReference>
<proteinExistence type="predicted"/>
<dbReference type="PROSITE" id="PS51186">
    <property type="entry name" value="GNAT"/>
    <property type="match status" value="1"/>
</dbReference>
<dbReference type="Gene3D" id="3.40.630.30">
    <property type="match status" value="1"/>
</dbReference>
<feature type="compositionally biased region" description="Basic and acidic residues" evidence="1">
    <location>
        <begin position="1"/>
        <end position="19"/>
    </location>
</feature>
<evidence type="ECO:0000313" key="4">
    <source>
        <dbReference type="Proteomes" id="UP000199700"/>
    </source>
</evidence>
<dbReference type="Proteomes" id="UP000199700">
    <property type="component" value="Chromosome"/>
</dbReference>
<accession>A0A1H1N1A8</accession>
<dbReference type="STRING" id="629680.SAMN04489751_0820"/>
<gene>
    <name evidence="3" type="ORF">SAMN04489751_0820</name>
</gene>
<name>A0A1H1N1A8_BRESA</name>
<organism evidence="3 4">
    <name type="scientific">Brevibacterium sandarakinum</name>
    <dbReference type="NCBI Taxonomy" id="629680"/>
    <lineage>
        <taxon>Bacteria</taxon>
        <taxon>Bacillati</taxon>
        <taxon>Actinomycetota</taxon>
        <taxon>Actinomycetes</taxon>
        <taxon>Micrococcales</taxon>
        <taxon>Brevibacteriaceae</taxon>
        <taxon>Brevibacterium</taxon>
    </lineage>
</organism>
<dbReference type="EMBL" id="LT629739">
    <property type="protein sequence ID" value="SDR92717.1"/>
    <property type="molecule type" value="Genomic_DNA"/>
</dbReference>
<protein>
    <recommendedName>
        <fullName evidence="2">N-acetyltransferase domain-containing protein</fullName>
    </recommendedName>
</protein>
<sequence>MTPIRRPDRGRTSRHRQDEDTAGILEIHVGPWSTRVMVDVQITRIEPDDVAGLSRWHALMREAYTADRTAAWWQSLESTLTQFAHPRSDKQDIALLAHLGEECIGGAEINIVTDAPADVEVGVLPTHRRRGHGTSIAGVVEDLLRGQTEIVQTETYCREGVAFAEAQGLSIGNQEDRLLLDLPTYLRDDANRYKSPDAKSRLSTAPDPAMSITSWIGGCPDEAVEDWARLRRQMDEDVPVGDLTRTLKHVGASAIRTHEERMADQGWILVSSIAHVNDVPAGYTEIMVSGHEPDIIIQEDTLVERAYRGRGIGRGLKVANMRQLHGIPDAAQASWIQTYTAKNNGPMYALNQDLGYFTADTMTALEGRFDYS</sequence>
<evidence type="ECO:0000256" key="1">
    <source>
        <dbReference type="SAM" id="MobiDB-lite"/>
    </source>
</evidence>
<feature type="domain" description="N-acetyltransferase" evidence="2">
    <location>
        <begin position="43"/>
        <end position="191"/>
    </location>
</feature>
<feature type="region of interest" description="Disordered" evidence="1">
    <location>
        <begin position="1"/>
        <end position="22"/>
    </location>
</feature>